<feature type="transmembrane region" description="Helical" evidence="14">
    <location>
        <begin position="21"/>
        <end position="42"/>
    </location>
</feature>
<keyword evidence="13" id="KW-0170">Cobalt</keyword>
<feature type="transmembrane region" description="Helical" evidence="14">
    <location>
        <begin position="74"/>
        <end position="94"/>
    </location>
</feature>
<dbReference type="OrthoDB" id="9812956at2"/>
<evidence type="ECO:0000313" key="15">
    <source>
        <dbReference type="EMBL" id="TCV92223.1"/>
    </source>
</evidence>
<comment type="function">
    <text evidence="1">Efflux system for nickel and cobalt.</text>
</comment>
<sequence>MSLNFHENTVHSQNSRWLIQLWPFWLLLIILGITIKAAFAYWPEIVYQSAQWQKQMHLQLTQLLQQVERHPQQAGGPLLLFSLVYGILHAVGPGHGKIIITTYLATHRSRLQSSLLLTLTASLLQGLVAIVLVTMMLVVWQLSSRSLHQGEFWLEKGSYMLLALLGCMICWRALKLLWQVISRWRRPQAPPSLVIRSAVPLPAHHVHHDQCGCGHRHLPDDGELSAANDWRTRLGVVLSMGIRPCSGAILVLLFSKVIGVYWWGVMSALVMAAGTSITLLALALIVYYCRGLAASMAKPHTPPLWRSIAAGCLVLAGGLMLAGAGTVMYISLQPTLGGSIGPFGR</sequence>
<feature type="transmembrane region" description="Helical" evidence="14">
    <location>
        <begin position="260"/>
        <end position="287"/>
    </location>
</feature>
<keyword evidence="12 14" id="KW-0472">Membrane</keyword>
<protein>
    <recommendedName>
        <fullName evidence="14">Nickel/cobalt efflux system</fullName>
    </recommendedName>
</protein>
<keyword evidence="9 14" id="KW-1133">Transmembrane helix</keyword>
<feature type="transmembrane region" description="Helical" evidence="14">
    <location>
        <begin position="308"/>
        <end position="332"/>
    </location>
</feature>
<evidence type="ECO:0000256" key="8">
    <source>
        <dbReference type="ARBA" id="ARBA00022692"/>
    </source>
</evidence>
<comment type="subcellular location">
    <subcellularLocation>
        <location evidence="2 14">Cell membrane</location>
        <topology evidence="2 14">Multi-pass membrane protein</topology>
    </subcellularLocation>
</comment>
<evidence type="ECO:0000256" key="3">
    <source>
        <dbReference type="ARBA" id="ARBA00010428"/>
    </source>
</evidence>
<accession>A0A4R3YN02</accession>
<dbReference type="GO" id="GO:0006824">
    <property type="term" value="P:cobalt ion transport"/>
    <property type="evidence" value="ECO:0007669"/>
    <property type="project" value="UniProtKB-KW"/>
</dbReference>
<dbReference type="AlphaFoldDB" id="A0A4R3YN02"/>
<evidence type="ECO:0000256" key="9">
    <source>
        <dbReference type="ARBA" id="ARBA00022989"/>
    </source>
</evidence>
<keyword evidence="5 14" id="KW-0813">Transport</keyword>
<dbReference type="GO" id="GO:0032025">
    <property type="term" value="P:response to cobalt ion"/>
    <property type="evidence" value="ECO:0007669"/>
    <property type="project" value="TreeGrafter"/>
</dbReference>
<keyword evidence="10" id="KW-0406">Ion transport</keyword>
<comment type="caution">
    <text evidence="15">The sequence shown here is derived from an EMBL/GenBank/DDBJ whole genome shotgun (WGS) entry which is preliminary data.</text>
</comment>
<keyword evidence="7" id="KW-0533">Nickel</keyword>
<keyword evidence="8 14" id="KW-0812">Transmembrane</keyword>
<dbReference type="InterPro" id="IPR011541">
    <property type="entry name" value="Ni/Co_transpt_high_affinity"/>
</dbReference>
<organism evidence="15 16">
    <name type="scientific">Biostraticola tofi</name>
    <dbReference type="NCBI Taxonomy" id="466109"/>
    <lineage>
        <taxon>Bacteria</taxon>
        <taxon>Pseudomonadati</taxon>
        <taxon>Pseudomonadota</taxon>
        <taxon>Gammaproteobacteria</taxon>
        <taxon>Enterobacterales</taxon>
        <taxon>Bruguierivoracaceae</taxon>
        <taxon>Biostraticola</taxon>
    </lineage>
</organism>
<dbReference type="GO" id="GO:0046583">
    <property type="term" value="F:monoatomic cation efflux transmembrane transporter activity"/>
    <property type="evidence" value="ECO:0007669"/>
    <property type="project" value="TreeGrafter"/>
</dbReference>
<evidence type="ECO:0000313" key="16">
    <source>
        <dbReference type="Proteomes" id="UP000295719"/>
    </source>
</evidence>
<feature type="transmembrane region" description="Helical" evidence="14">
    <location>
        <begin position="159"/>
        <end position="178"/>
    </location>
</feature>
<evidence type="ECO:0000256" key="5">
    <source>
        <dbReference type="ARBA" id="ARBA00022448"/>
    </source>
</evidence>
<evidence type="ECO:0000256" key="7">
    <source>
        <dbReference type="ARBA" id="ARBA00022596"/>
    </source>
</evidence>
<evidence type="ECO:0000256" key="14">
    <source>
        <dbReference type="RuleBase" id="RU362101"/>
    </source>
</evidence>
<feature type="transmembrane region" description="Helical" evidence="14">
    <location>
        <begin position="234"/>
        <end position="254"/>
    </location>
</feature>
<keyword evidence="6" id="KW-1003">Cell membrane</keyword>
<dbReference type="PANTHER" id="PTHR40659:SF1">
    <property type="entry name" value="NICKEL_COBALT EFFLUX SYSTEM RCNA"/>
    <property type="match status" value="1"/>
</dbReference>
<feature type="transmembrane region" description="Helical" evidence="14">
    <location>
        <begin position="115"/>
        <end position="139"/>
    </location>
</feature>
<proteinExistence type="inferred from homology"/>
<dbReference type="Proteomes" id="UP000295719">
    <property type="component" value="Unassembled WGS sequence"/>
</dbReference>
<dbReference type="PANTHER" id="PTHR40659">
    <property type="entry name" value="NICKEL/COBALT EFFLUX SYSTEM RCNA"/>
    <property type="match status" value="1"/>
</dbReference>
<evidence type="ECO:0000256" key="1">
    <source>
        <dbReference type="ARBA" id="ARBA00002510"/>
    </source>
</evidence>
<evidence type="ECO:0000256" key="11">
    <source>
        <dbReference type="ARBA" id="ARBA00023112"/>
    </source>
</evidence>
<gene>
    <name evidence="15" type="ORF">EDC52_11348</name>
</gene>
<keyword evidence="16" id="KW-1185">Reference proteome</keyword>
<evidence type="ECO:0000256" key="10">
    <source>
        <dbReference type="ARBA" id="ARBA00023065"/>
    </source>
</evidence>
<dbReference type="Pfam" id="PF03824">
    <property type="entry name" value="NicO"/>
    <property type="match status" value="1"/>
</dbReference>
<name>A0A4R3YN02_9GAMM</name>
<evidence type="ECO:0000256" key="2">
    <source>
        <dbReference type="ARBA" id="ARBA00004651"/>
    </source>
</evidence>
<dbReference type="EMBL" id="SMCR01000013">
    <property type="protein sequence ID" value="TCV92223.1"/>
    <property type="molecule type" value="Genomic_DNA"/>
</dbReference>
<dbReference type="InterPro" id="IPR051224">
    <property type="entry name" value="NiCoT_RcnA"/>
</dbReference>
<dbReference type="GO" id="GO:0015099">
    <property type="term" value="F:nickel cation transmembrane transporter activity"/>
    <property type="evidence" value="ECO:0007669"/>
    <property type="project" value="UniProtKB-UniRule"/>
</dbReference>
<keyword evidence="11" id="KW-0921">Nickel transport</keyword>
<evidence type="ECO:0000256" key="6">
    <source>
        <dbReference type="ARBA" id="ARBA00022475"/>
    </source>
</evidence>
<comment type="similarity">
    <text evidence="3">Belongs to the NiCoT transporter (TC 2.A.52) family. RcnA subfamily.</text>
</comment>
<reference evidence="15 16" key="1">
    <citation type="submission" date="2019-03" db="EMBL/GenBank/DDBJ databases">
        <title>Genomic Encyclopedia of Type Strains, Phase IV (KMG-IV): sequencing the most valuable type-strain genomes for metagenomic binning, comparative biology and taxonomic classification.</title>
        <authorList>
            <person name="Goeker M."/>
        </authorList>
    </citation>
    <scope>NUCLEOTIDE SEQUENCE [LARGE SCALE GENOMIC DNA]</scope>
    <source>
        <strain evidence="15 16">DSM 19580</strain>
    </source>
</reference>
<dbReference type="RefSeq" id="WP_131867465.1">
    <property type="nucleotide sequence ID" value="NZ_SMCR01000013.1"/>
</dbReference>
<evidence type="ECO:0000256" key="4">
    <source>
        <dbReference type="ARBA" id="ARBA00022426"/>
    </source>
</evidence>
<evidence type="ECO:0000256" key="13">
    <source>
        <dbReference type="ARBA" id="ARBA00023285"/>
    </source>
</evidence>
<dbReference type="GO" id="GO:0010045">
    <property type="term" value="P:response to nickel cation"/>
    <property type="evidence" value="ECO:0007669"/>
    <property type="project" value="TreeGrafter"/>
</dbReference>
<evidence type="ECO:0000256" key="12">
    <source>
        <dbReference type="ARBA" id="ARBA00023136"/>
    </source>
</evidence>
<keyword evidence="4" id="KW-0171">Cobalt transport</keyword>
<dbReference type="GO" id="GO:0005886">
    <property type="term" value="C:plasma membrane"/>
    <property type="evidence" value="ECO:0007669"/>
    <property type="project" value="UniProtKB-SubCell"/>
</dbReference>